<protein>
    <recommendedName>
        <fullName evidence="3">Bacteriophage T5 Orf172 DNA-binding domain-containing protein</fullName>
    </recommendedName>
</protein>
<dbReference type="EMBL" id="PXOF01000016">
    <property type="protein sequence ID" value="RGP75210.1"/>
    <property type="molecule type" value="Genomic_DNA"/>
</dbReference>
<feature type="region of interest" description="Disordered" evidence="2">
    <location>
        <begin position="332"/>
        <end position="364"/>
    </location>
</feature>
<name>A0A395SRW7_FUSSP</name>
<feature type="compositionally biased region" description="Polar residues" evidence="2">
    <location>
        <begin position="136"/>
        <end position="160"/>
    </location>
</feature>
<evidence type="ECO:0000256" key="1">
    <source>
        <dbReference type="SAM" id="Coils"/>
    </source>
</evidence>
<evidence type="ECO:0000256" key="2">
    <source>
        <dbReference type="SAM" id="MobiDB-lite"/>
    </source>
</evidence>
<dbReference type="Pfam" id="PF10544">
    <property type="entry name" value="T5orf172"/>
    <property type="match status" value="1"/>
</dbReference>
<dbReference type="PANTHER" id="PTHR28094">
    <property type="entry name" value="MEIOTICALLY UP-REGULATED GENE 113 PROTEIN"/>
    <property type="match status" value="1"/>
</dbReference>
<dbReference type="AlphaFoldDB" id="A0A395SRW7"/>
<comment type="caution">
    <text evidence="4">The sequence shown here is derived from an EMBL/GenBank/DDBJ whole genome shotgun (WGS) entry which is preliminary data.</text>
</comment>
<dbReference type="STRING" id="5514.A0A395SRW7"/>
<accession>A0A395SRW7</accession>
<feature type="domain" description="Bacteriophage T5 Orf172 DNA-binding" evidence="3">
    <location>
        <begin position="407"/>
        <end position="495"/>
    </location>
</feature>
<feature type="coiled-coil region" evidence="1">
    <location>
        <begin position="548"/>
        <end position="582"/>
    </location>
</feature>
<dbReference type="Proteomes" id="UP000266152">
    <property type="component" value="Unassembled WGS sequence"/>
</dbReference>
<keyword evidence="1" id="KW-0175">Coiled coil</keyword>
<dbReference type="InterPro" id="IPR018306">
    <property type="entry name" value="Phage_T5_Orf172_DNA-bd"/>
</dbReference>
<gene>
    <name evidence="4" type="ORF">FSPOR_832</name>
</gene>
<sequence>MKPNDSSSDAVSSLYEAIGCSQDGKICCFAQAQGDKLCISTLPEIRRKKINPLLQTLALYELGSEGPNAAQTVERALAELTRSLVCNRPIISHAVKFELGGKRYKDSMEYVYFMLTSNFKSWQLERKVEEQRNYRQHTPNRASRKSLATSKGYASSSKNVRCSDEDTYDSSYEDSEETGYDDSEEASDGDACDTMKRQKLQRPKLVRESPQGEPDLLVTPVRSRHTRNRYMAHNGTKAAEESSEPSSSLSRGDDEFIVSPASVTSPDPSELFTPLSTVSTPDSLASTVGFESRRSSFRTSYRKRQDTSPTRGAELTDLDILSRDMKRKLNLSRNISGKNGDFDDESSPDTQSQNAESDKEVATRSAPLQLTRFVPRIQPVRDILKTMAKSPEKKGFEPGYIYGFTDPREPGHIKIGYTAGSVEGRMEEWKRCGWEPFLEFKVSMRCAVKKVEKLIHLTLHMEEQEASCPAASCTQKHKEWFKISKDEAKEVVEIWQKFSELTPYTESRKLNVIWQSIVTAQQAKPWPSSTKTWLKKELLTIVSKETKLWDLQKILERKKQKRKEIEQQLLEAEEDEKCLREQMEGLAISNRK</sequence>
<evidence type="ECO:0000313" key="4">
    <source>
        <dbReference type="EMBL" id="RGP75210.1"/>
    </source>
</evidence>
<feature type="region of interest" description="Disordered" evidence="2">
    <location>
        <begin position="132"/>
        <end position="315"/>
    </location>
</feature>
<keyword evidence="5" id="KW-1185">Reference proteome</keyword>
<proteinExistence type="predicted"/>
<feature type="compositionally biased region" description="Acidic residues" evidence="2">
    <location>
        <begin position="165"/>
        <end position="191"/>
    </location>
</feature>
<dbReference type="SMART" id="SM00974">
    <property type="entry name" value="T5orf172"/>
    <property type="match status" value="1"/>
</dbReference>
<evidence type="ECO:0000259" key="3">
    <source>
        <dbReference type="SMART" id="SM00974"/>
    </source>
</evidence>
<evidence type="ECO:0000313" key="5">
    <source>
        <dbReference type="Proteomes" id="UP000266152"/>
    </source>
</evidence>
<dbReference type="InterPro" id="IPR053006">
    <property type="entry name" value="Meiosis_regulatory"/>
</dbReference>
<organism evidence="4 5">
    <name type="scientific">Fusarium sporotrichioides</name>
    <dbReference type="NCBI Taxonomy" id="5514"/>
    <lineage>
        <taxon>Eukaryota</taxon>
        <taxon>Fungi</taxon>
        <taxon>Dikarya</taxon>
        <taxon>Ascomycota</taxon>
        <taxon>Pezizomycotina</taxon>
        <taxon>Sordariomycetes</taxon>
        <taxon>Hypocreomycetidae</taxon>
        <taxon>Hypocreales</taxon>
        <taxon>Nectriaceae</taxon>
        <taxon>Fusarium</taxon>
    </lineage>
</organism>
<feature type="compositionally biased region" description="Polar residues" evidence="2">
    <location>
        <begin position="274"/>
        <end position="286"/>
    </location>
</feature>
<dbReference type="PANTHER" id="PTHR28094:SF1">
    <property type="entry name" value="MEIOTICALLY UP-REGULATED GENE 113 PROTEIN"/>
    <property type="match status" value="1"/>
</dbReference>
<reference evidence="4 5" key="1">
    <citation type="journal article" date="2018" name="PLoS Pathog.">
        <title>Evolution of structural diversity of trichothecenes, a family of toxins produced by plant pathogenic and entomopathogenic fungi.</title>
        <authorList>
            <person name="Proctor R.H."/>
            <person name="McCormick S.P."/>
            <person name="Kim H.S."/>
            <person name="Cardoza R.E."/>
            <person name="Stanley A.M."/>
            <person name="Lindo L."/>
            <person name="Kelly A."/>
            <person name="Brown D.W."/>
            <person name="Lee T."/>
            <person name="Vaughan M.M."/>
            <person name="Alexander N.J."/>
            <person name="Busman M."/>
            <person name="Gutierrez S."/>
        </authorList>
    </citation>
    <scope>NUCLEOTIDE SEQUENCE [LARGE SCALE GENOMIC DNA]</scope>
    <source>
        <strain evidence="4 5">NRRL 3299</strain>
    </source>
</reference>